<accession>A0A0E9XTL2</accession>
<reference evidence="1" key="2">
    <citation type="journal article" date="2015" name="Fish Shellfish Immunol.">
        <title>Early steps in the European eel (Anguilla anguilla)-Vibrio vulnificus interaction in the gills: Role of the RtxA13 toxin.</title>
        <authorList>
            <person name="Callol A."/>
            <person name="Pajuelo D."/>
            <person name="Ebbesson L."/>
            <person name="Teles M."/>
            <person name="MacKenzie S."/>
            <person name="Amaro C."/>
        </authorList>
    </citation>
    <scope>NUCLEOTIDE SEQUENCE</scope>
</reference>
<dbReference type="AlphaFoldDB" id="A0A0E9XTL2"/>
<proteinExistence type="predicted"/>
<name>A0A0E9XTL2_ANGAN</name>
<protein>
    <submittedName>
        <fullName evidence="1">Uncharacterized protein</fullName>
    </submittedName>
</protein>
<reference evidence="1" key="1">
    <citation type="submission" date="2014-11" db="EMBL/GenBank/DDBJ databases">
        <authorList>
            <person name="Amaro Gonzalez C."/>
        </authorList>
    </citation>
    <scope>NUCLEOTIDE SEQUENCE</scope>
</reference>
<evidence type="ECO:0000313" key="1">
    <source>
        <dbReference type="EMBL" id="JAI06078.1"/>
    </source>
</evidence>
<dbReference type="EMBL" id="GBXM01002500">
    <property type="protein sequence ID" value="JAI06078.1"/>
    <property type="molecule type" value="Transcribed_RNA"/>
</dbReference>
<sequence length="32" mass="3526">MQGMCAAKYIKNKVKKLAKPAFLCHSTGTFPL</sequence>
<organism evidence="1">
    <name type="scientific">Anguilla anguilla</name>
    <name type="common">European freshwater eel</name>
    <name type="synonym">Muraena anguilla</name>
    <dbReference type="NCBI Taxonomy" id="7936"/>
    <lineage>
        <taxon>Eukaryota</taxon>
        <taxon>Metazoa</taxon>
        <taxon>Chordata</taxon>
        <taxon>Craniata</taxon>
        <taxon>Vertebrata</taxon>
        <taxon>Euteleostomi</taxon>
        <taxon>Actinopterygii</taxon>
        <taxon>Neopterygii</taxon>
        <taxon>Teleostei</taxon>
        <taxon>Anguilliformes</taxon>
        <taxon>Anguillidae</taxon>
        <taxon>Anguilla</taxon>
    </lineage>
</organism>